<evidence type="ECO:0000313" key="3">
    <source>
        <dbReference type="Proteomes" id="UP001142648"/>
    </source>
</evidence>
<sequence>MNLKAAEAETVAKLEALPLQPGIMLEPQGEGWKAVSPHNDHDLWVAQMAAAFGTRSIALVHTFADQLKELCPRDYDFDLGRWKTDEREWNALLALVADHQPETSTQAALAAQMASVHLMQIRLAKDALNSGGMVMEKSAALASKLARTFASQCETMMLLKGKKLPSRQTIRVEKTLRQEVHYHDHRTGGVEETDGQCDAKPIDGGELKNETAGRIADLREVPGDNKGGEVVPLARRNG</sequence>
<evidence type="ECO:0000313" key="2">
    <source>
        <dbReference type="EMBL" id="MCT2559239.1"/>
    </source>
</evidence>
<dbReference type="RefSeq" id="WP_259962112.1">
    <property type="nucleotide sequence ID" value="NZ_JAOAMV010000004.1"/>
</dbReference>
<proteinExistence type="predicted"/>
<name>A0A9X2W2X0_9SPHN</name>
<comment type="caution">
    <text evidence="2">The sequence shown here is derived from an EMBL/GenBank/DDBJ whole genome shotgun (WGS) entry which is preliminary data.</text>
</comment>
<dbReference type="Proteomes" id="UP001142648">
    <property type="component" value="Unassembled WGS sequence"/>
</dbReference>
<feature type="region of interest" description="Disordered" evidence="1">
    <location>
        <begin position="219"/>
        <end position="238"/>
    </location>
</feature>
<accession>A0A9X2W2X0</accession>
<protein>
    <submittedName>
        <fullName evidence="2">Uncharacterized protein</fullName>
    </submittedName>
</protein>
<organism evidence="2 3">
    <name type="scientific">Tsuneonella litorea</name>
    <dbReference type="NCBI Taxonomy" id="2976475"/>
    <lineage>
        <taxon>Bacteria</taxon>
        <taxon>Pseudomonadati</taxon>
        <taxon>Pseudomonadota</taxon>
        <taxon>Alphaproteobacteria</taxon>
        <taxon>Sphingomonadales</taxon>
        <taxon>Erythrobacteraceae</taxon>
        <taxon>Tsuneonella</taxon>
    </lineage>
</organism>
<reference evidence="2" key="1">
    <citation type="submission" date="2022-09" db="EMBL/GenBank/DDBJ databases">
        <title>The genome sequence of Tsuneonella sp. YG55.</title>
        <authorList>
            <person name="Liu Y."/>
        </authorList>
    </citation>
    <scope>NUCLEOTIDE SEQUENCE</scope>
    <source>
        <strain evidence="2">YG55</strain>
    </source>
</reference>
<gene>
    <name evidence="2" type="ORF">N0B51_09605</name>
</gene>
<evidence type="ECO:0000256" key="1">
    <source>
        <dbReference type="SAM" id="MobiDB-lite"/>
    </source>
</evidence>
<dbReference type="AlphaFoldDB" id="A0A9X2W2X0"/>
<keyword evidence="3" id="KW-1185">Reference proteome</keyword>
<dbReference type="EMBL" id="JAOAMV010000004">
    <property type="protein sequence ID" value="MCT2559239.1"/>
    <property type="molecule type" value="Genomic_DNA"/>
</dbReference>